<evidence type="ECO:0000313" key="3">
    <source>
        <dbReference type="Proteomes" id="UP000653674"/>
    </source>
</evidence>
<evidence type="ECO:0000313" key="2">
    <source>
        <dbReference type="EMBL" id="GIG75902.1"/>
    </source>
</evidence>
<sequence length="154" mass="16207">MAPAGDGSESQPPSTSPTAEPPAPATGPCTDAEMAVTAAPAQASVAQNAHVRFYLRIKNISARSCTRDVGADAQELYLQDTSKAKIWSSDTCEPRHGTDVRTFGPGIEAEFFLDWNGKASSATGCTNNAPPKGKYELLARLATKLSDPVALELK</sequence>
<protein>
    <submittedName>
        <fullName evidence="2">Uncharacterized protein</fullName>
    </submittedName>
</protein>
<dbReference type="Proteomes" id="UP000653674">
    <property type="component" value="Unassembled WGS sequence"/>
</dbReference>
<dbReference type="EMBL" id="BONU01000040">
    <property type="protein sequence ID" value="GIG75902.1"/>
    <property type="molecule type" value="Genomic_DNA"/>
</dbReference>
<gene>
    <name evidence="2" type="ORF">Pfl04_43060</name>
</gene>
<accession>A0A8J3PNE1</accession>
<dbReference type="AlphaFoldDB" id="A0A8J3PNE1"/>
<proteinExistence type="predicted"/>
<feature type="region of interest" description="Disordered" evidence="1">
    <location>
        <begin position="1"/>
        <end position="30"/>
    </location>
</feature>
<dbReference type="RefSeq" id="WP_168073297.1">
    <property type="nucleotide sequence ID" value="NZ_BAAAQJ010000008.1"/>
</dbReference>
<evidence type="ECO:0000256" key="1">
    <source>
        <dbReference type="SAM" id="MobiDB-lite"/>
    </source>
</evidence>
<comment type="caution">
    <text evidence="2">The sequence shown here is derived from an EMBL/GenBank/DDBJ whole genome shotgun (WGS) entry which is preliminary data.</text>
</comment>
<keyword evidence="3" id="KW-1185">Reference proteome</keyword>
<organism evidence="2 3">
    <name type="scientific">Planosporangium flavigriseum</name>
    <dbReference type="NCBI Taxonomy" id="373681"/>
    <lineage>
        <taxon>Bacteria</taxon>
        <taxon>Bacillati</taxon>
        <taxon>Actinomycetota</taxon>
        <taxon>Actinomycetes</taxon>
        <taxon>Micromonosporales</taxon>
        <taxon>Micromonosporaceae</taxon>
        <taxon>Planosporangium</taxon>
    </lineage>
</organism>
<reference evidence="2" key="1">
    <citation type="submission" date="2021-01" db="EMBL/GenBank/DDBJ databases">
        <title>Whole genome shotgun sequence of Planosporangium flavigriseum NBRC 105377.</title>
        <authorList>
            <person name="Komaki H."/>
            <person name="Tamura T."/>
        </authorList>
    </citation>
    <scope>NUCLEOTIDE SEQUENCE</scope>
    <source>
        <strain evidence="2">NBRC 105377</strain>
    </source>
</reference>
<name>A0A8J3PNE1_9ACTN</name>
<feature type="compositionally biased region" description="Low complexity" evidence="1">
    <location>
        <begin position="7"/>
        <end position="18"/>
    </location>
</feature>